<proteinExistence type="predicted"/>
<dbReference type="InterPro" id="IPR008258">
    <property type="entry name" value="Transglycosylase_SLT_dom_1"/>
</dbReference>
<gene>
    <name evidence="3" type="ORF">RHD99_13450</name>
</gene>
<dbReference type="EMBL" id="CP133838">
    <property type="protein sequence ID" value="WMY72491.1"/>
    <property type="molecule type" value="Genomic_DNA"/>
</dbReference>
<feature type="signal peptide" evidence="1">
    <location>
        <begin position="1"/>
        <end position="21"/>
    </location>
</feature>
<reference evidence="3 4" key="1">
    <citation type="submission" date="2023-09" db="EMBL/GenBank/DDBJ databases">
        <title>Buttiauxella selenatireducens sp. nov., isolated from the rhizosphere of Cardamine hupingshanesis.</title>
        <authorList>
            <person name="Zhang S."/>
            <person name="Xu Z."/>
            <person name="Wang H."/>
            <person name="Guo Y."/>
        </authorList>
    </citation>
    <scope>NUCLEOTIDE SEQUENCE [LARGE SCALE GENOMIC DNA]</scope>
    <source>
        <strain evidence="3 4">R73</strain>
    </source>
</reference>
<organism evidence="3 4">
    <name type="scientific">Buttiauxella selenatireducens</name>
    <dbReference type="NCBI Taxonomy" id="3073902"/>
    <lineage>
        <taxon>Bacteria</taxon>
        <taxon>Pseudomonadati</taxon>
        <taxon>Pseudomonadota</taxon>
        <taxon>Gammaproteobacteria</taxon>
        <taxon>Enterobacterales</taxon>
        <taxon>Enterobacteriaceae</taxon>
        <taxon>Buttiauxella</taxon>
    </lineage>
</organism>
<feature type="chain" id="PRO_5045819843" evidence="1">
    <location>
        <begin position="22"/>
        <end position="175"/>
    </location>
</feature>
<accession>A0ABY9S5U5</accession>
<evidence type="ECO:0000313" key="4">
    <source>
        <dbReference type="Proteomes" id="UP001246690"/>
    </source>
</evidence>
<dbReference type="SUPFAM" id="SSF53955">
    <property type="entry name" value="Lysozyme-like"/>
    <property type="match status" value="1"/>
</dbReference>
<protein>
    <submittedName>
        <fullName evidence="3">Transglycosylase SLT domain-containing protein</fullName>
    </submittedName>
</protein>
<dbReference type="Pfam" id="PF01464">
    <property type="entry name" value="SLT"/>
    <property type="match status" value="1"/>
</dbReference>
<dbReference type="Gene3D" id="1.10.530.10">
    <property type="match status" value="1"/>
</dbReference>
<sequence length="175" mass="19601">MAARSALMLVLLCVVAPAALASREVPAGYRQVAQQAGVPASLLYALALTESGTRIQQQTHPWPWTLNVAGRGYRYATRKGACQALRHFLLTTAERRIDVGLGQINLGWNGHYFTSPCSMLAPYPNLRIAAMLLRQQFDRWQNWHEAVGRYHRPAGGKPAQRYRQQVLRYLQGLSS</sequence>
<evidence type="ECO:0000259" key="2">
    <source>
        <dbReference type="Pfam" id="PF01464"/>
    </source>
</evidence>
<dbReference type="InterPro" id="IPR023346">
    <property type="entry name" value="Lysozyme-like_dom_sf"/>
</dbReference>
<dbReference type="Proteomes" id="UP001246690">
    <property type="component" value="Chromosome"/>
</dbReference>
<dbReference type="RefSeq" id="WP_309874423.1">
    <property type="nucleotide sequence ID" value="NZ_CP133838.1"/>
</dbReference>
<evidence type="ECO:0000313" key="3">
    <source>
        <dbReference type="EMBL" id="WMY72491.1"/>
    </source>
</evidence>
<feature type="domain" description="Transglycosylase SLT" evidence="2">
    <location>
        <begin position="31"/>
        <end position="152"/>
    </location>
</feature>
<name>A0ABY9S5U5_9ENTR</name>
<keyword evidence="1" id="KW-0732">Signal</keyword>
<keyword evidence="4" id="KW-1185">Reference proteome</keyword>
<evidence type="ECO:0000256" key="1">
    <source>
        <dbReference type="SAM" id="SignalP"/>
    </source>
</evidence>